<evidence type="ECO:0000313" key="5">
    <source>
        <dbReference type="Proteomes" id="UP000614334"/>
    </source>
</evidence>
<dbReference type="SUPFAM" id="SSF48371">
    <property type="entry name" value="ARM repeat"/>
    <property type="match status" value="1"/>
</dbReference>
<feature type="domain" description="Tubulin-folding cofactor D ARM repeats" evidence="3">
    <location>
        <begin position="444"/>
        <end position="469"/>
    </location>
</feature>
<dbReference type="InterPro" id="IPR022577">
    <property type="entry name" value="TBCD_C"/>
</dbReference>
<evidence type="ECO:0000259" key="3">
    <source>
        <dbReference type="Pfam" id="PF25767"/>
    </source>
</evidence>
<accession>A0A8H7IE34</accession>
<dbReference type="PANTHER" id="PTHR12658:SF0">
    <property type="entry name" value="TUBULIN-SPECIFIC CHAPERONE D"/>
    <property type="match status" value="1"/>
</dbReference>
<evidence type="ECO:0000313" key="4">
    <source>
        <dbReference type="EMBL" id="KAF8755096.1"/>
    </source>
</evidence>
<dbReference type="GO" id="GO:0005096">
    <property type="term" value="F:GTPase activator activity"/>
    <property type="evidence" value="ECO:0007669"/>
    <property type="project" value="InterPro"/>
</dbReference>
<proteinExistence type="predicted"/>
<feature type="domain" description="Tubulin-folding cofactor D C-terminal" evidence="2">
    <location>
        <begin position="798"/>
        <end position="996"/>
    </location>
</feature>
<dbReference type="Pfam" id="PF12612">
    <property type="entry name" value="TFCD_C"/>
    <property type="match status" value="1"/>
</dbReference>
<dbReference type="Pfam" id="PF25767">
    <property type="entry name" value="ARM_TBCD_2nd"/>
    <property type="match status" value="2"/>
</dbReference>
<dbReference type="PANTHER" id="PTHR12658">
    <property type="entry name" value="BETA-TUBULIN COFACTOR D"/>
    <property type="match status" value="1"/>
</dbReference>
<dbReference type="InterPro" id="IPR058033">
    <property type="entry name" value="ARM_TBCD_2nd"/>
</dbReference>
<feature type="domain" description="Tubulin-folding cofactor D ARM repeats" evidence="3">
    <location>
        <begin position="326"/>
        <end position="435"/>
    </location>
</feature>
<dbReference type="EMBL" id="JACYCF010000009">
    <property type="protein sequence ID" value="KAF8755096.1"/>
    <property type="molecule type" value="Genomic_DNA"/>
</dbReference>
<dbReference type="AlphaFoldDB" id="A0A8H7IE34"/>
<sequence length="1089" mass="120830">MDDAASDDLQLSGFGHEEEFMNVLKSFLDENTQINPLTALDEYQEQPYLLDPFLNKMVEPVVEELKNVIRIVIEYEEINEQKTTRLYQLATLMYWYSKTRGMKSIVPFFPHTVQDLPLALRFAEEKEVFLSKSESWGLRYVTAMWLSLICMIPFDLARFDEPDAQFERLTANRLDSIGKRYLTYPGIERESAAMLLARLYMRTDMLAQVPNHIDWAVKRIQEGASTFEVIGIMQIAAILMKAGGAGLVLPYIDYFRGLIETLGSTDASANLLTRNLTKDTIVRKYRIKLIVRLAMCELPGKPRKVNIQNRALVLPGTGAEAGCDSADSEYNVPIPESMEEVVEQLIAGYFSPLLICKRHCPCRSRLPEAFSDEIVDAITTLFSVHGTNPDDNTLDLPPAAEMTWHGACLSCAELARFGMISASRVKDVVGWICKAGYNRNETGEVHVRRAASAAYQEAVGRTGAIPHGIDILRATDFYAVSIRRNAFLVATPQVATYEEYRRPLIVHIMDTTLKHWDPKMRALGSQALGAVCSVDLNTSDLRLFQNLLRSIDTNEVHGALLSIAEVSKAFKDQGYENERLQGDLIAEAACYLVAESISLTAVGLAPADGVPNWRYIILDNGLKHQNEAVQIAASSALSVISGLMDCGQEVQAFVREFQAKNAGPITQCSISRVLGVLAYDKFDNGMGVAIECLIGGLTKNNETYSKSIEARRNCIASLSEIIAKTLGSLRALPPLIFRRIYATVLSGFEDYTVDQRGDVGSWVRMATLRAIASISQVVFRNRNRIEPFGEYLPLDSWHQAIGGVLRQGVERLDNVRAVAGEQLMHLIWSDDIRSHASGLWEVPGLNQLEKAFPFDQSVPWNVGEWLFPRVPPLLDISAYRKVLLLGIITSLASRNESAQLPLADALCAYANALPISHESETTDKWSLLGLMDSLLETGRANTSANSIMIPLLKTIDILFGGEVLGRLCSNDDGVKRLISALELAGKGAERLKNVERITAAMKVVVDFVALAPTGSLASKYVELFLGHRFPRVSADTAEALYLLMQTQDLDEPDGLEAVLLQTAWINVDEQTRREKAKEAINLLHTVIGE</sequence>
<dbReference type="Pfam" id="PF23579">
    <property type="entry name" value="ARM_TBCD"/>
    <property type="match status" value="1"/>
</dbReference>
<dbReference type="Gene3D" id="1.25.10.10">
    <property type="entry name" value="Leucine-rich Repeat Variant"/>
    <property type="match status" value="1"/>
</dbReference>
<dbReference type="InterPro" id="IPR033162">
    <property type="entry name" value="TBCD"/>
</dbReference>
<dbReference type="GO" id="GO:0048487">
    <property type="term" value="F:beta-tubulin binding"/>
    <property type="evidence" value="ECO:0007669"/>
    <property type="project" value="InterPro"/>
</dbReference>
<dbReference type="GO" id="GO:0007023">
    <property type="term" value="P:post-chaperonin tubulin folding pathway"/>
    <property type="evidence" value="ECO:0007669"/>
    <property type="project" value="InterPro"/>
</dbReference>
<protein>
    <submittedName>
        <fullName evidence="4">Tubulin folding cofactor D C terminal</fullName>
    </submittedName>
</protein>
<name>A0A8H7IE34_9AGAM</name>
<reference evidence="4" key="1">
    <citation type="submission" date="2020-09" db="EMBL/GenBank/DDBJ databases">
        <title>Comparative genome analyses of four rice-infecting Rhizoctonia solani isolates reveal extensive enrichment of homogalacturonan modification genes.</title>
        <authorList>
            <person name="Lee D.-Y."/>
            <person name="Jeon J."/>
            <person name="Kim K.-T."/>
            <person name="Cheong K."/>
            <person name="Song H."/>
            <person name="Choi G."/>
            <person name="Ko J."/>
            <person name="Opiyo S.O."/>
            <person name="Zuo S."/>
            <person name="Madhav S."/>
            <person name="Lee Y.-H."/>
            <person name="Wang G.-L."/>
        </authorList>
    </citation>
    <scope>NUCLEOTIDE SEQUENCE</scope>
    <source>
        <strain evidence="4">AG1-IA B2</strain>
    </source>
</reference>
<dbReference type="InterPro" id="IPR011989">
    <property type="entry name" value="ARM-like"/>
</dbReference>
<dbReference type="InterPro" id="IPR016024">
    <property type="entry name" value="ARM-type_fold"/>
</dbReference>
<comment type="caution">
    <text evidence="4">The sequence shown here is derived from an EMBL/GenBank/DDBJ whole genome shotgun (WGS) entry which is preliminary data.</text>
</comment>
<organism evidence="4 5">
    <name type="scientific">Rhizoctonia solani</name>
    <dbReference type="NCBI Taxonomy" id="456999"/>
    <lineage>
        <taxon>Eukaryota</taxon>
        <taxon>Fungi</taxon>
        <taxon>Dikarya</taxon>
        <taxon>Basidiomycota</taxon>
        <taxon>Agaricomycotina</taxon>
        <taxon>Agaricomycetes</taxon>
        <taxon>Cantharellales</taxon>
        <taxon>Ceratobasidiaceae</taxon>
        <taxon>Rhizoctonia</taxon>
    </lineage>
</organism>
<dbReference type="GO" id="GO:0000226">
    <property type="term" value="P:microtubule cytoskeleton organization"/>
    <property type="evidence" value="ECO:0007669"/>
    <property type="project" value="TreeGrafter"/>
</dbReference>
<evidence type="ECO:0000259" key="2">
    <source>
        <dbReference type="Pfam" id="PF12612"/>
    </source>
</evidence>
<dbReference type="GO" id="GO:0007021">
    <property type="term" value="P:tubulin complex assembly"/>
    <property type="evidence" value="ECO:0007669"/>
    <property type="project" value="InterPro"/>
</dbReference>
<evidence type="ECO:0000256" key="1">
    <source>
        <dbReference type="ARBA" id="ARBA00023186"/>
    </source>
</evidence>
<gene>
    <name evidence="4" type="ORF">RHS01_05601</name>
</gene>
<keyword evidence="1" id="KW-0143">Chaperone</keyword>
<dbReference type="Proteomes" id="UP000614334">
    <property type="component" value="Unassembled WGS sequence"/>
</dbReference>